<dbReference type="GO" id="GO:0003676">
    <property type="term" value="F:nucleic acid binding"/>
    <property type="evidence" value="ECO:0007669"/>
    <property type="project" value="InterPro"/>
</dbReference>
<dbReference type="InterPro" id="IPR052709">
    <property type="entry name" value="Transposase-MT_Hybrid"/>
</dbReference>
<protein>
    <recommendedName>
        <fullName evidence="3">Transposase</fullName>
    </recommendedName>
</protein>
<accession>A0AA88YI87</accession>
<dbReference type="PANTHER" id="PTHR46060:SF1">
    <property type="entry name" value="MARINER MOS1 TRANSPOSASE-LIKE PROTEIN"/>
    <property type="match status" value="1"/>
</dbReference>
<evidence type="ECO:0008006" key="3">
    <source>
        <dbReference type="Google" id="ProtNLM"/>
    </source>
</evidence>
<dbReference type="PANTHER" id="PTHR46060">
    <property type="entry name" value="MARINER MOS1 TRANSPOSASE-LIKE PROTEIN"/>
    <property type="match status" value="1"/>
</dbReference>
<name>A0AA88YI87_PINIB</name>
<reference evidence="1" key="1">
    <citation type="submission" date="2019-08" db="EMBL/GenBank/DDBJ databases">
        <title>The improved chromosome-level genome for the pearl oyster Pinctada fucata martensii using PacBio sequencing and Hi-C.</title>
        <authorList>
            <person name="Zheng Z."/>
        </authorList>
    </citation>
    <scope>NUCLEOTIDE SEQUENCE</scope>
    <source>
        <strain evidence="1">ZZ-2019</strain>
        <tissue evidence="1">Adductor muscle</tissue>
    </source>
</reference>
<dbReference type="Proteomes" id="UP001186944">
    <property type="component" value="Unassembled WGS sequence"/>
</dbReference>
<evidence type="ECO:0000313" key="2">
    <source>
        <dbReference type="Proteomes" id="UP001186944"/>
    </source>
</evidence>
<dbReference type="AlphaFoldDB" id="A0AA88YI87"/>
<gene>
    <name evidence="1" type="ORF">FSP39_011597</name>
</gene>
<proteinExistence type="predicted"/>
<sequence length="179" mass="20833">MNSSGGGPNISRSMMYEWYKRFQDGRVDIDDDERSGRVKTADKQLANDILSSLDNDRRLTALRKKRPDMAAELNRDIFHQDNAPSHTAHSTSLELSLLEFEVLEHPLYSPDLAPMDFAVFPHIKSQLRGQRFADLTELRFATRSIIKNIEESLYKSVFERWVKRHQKCVDLQGVYFEKE</sequence>
<comment type="caution">
    <text evidence="1">The sequence shown here is derived from an EMBL/GenBank/DDBJ whole genome shotgun (WGS) entry which is preliminary data.</text>
</comment>
<dbReference type="EMBL" id="VSWD01000003">
    <property type="protein sequence ID" value="KAK3106045.1"/>
    <property type="molecule type" value="Genomic_DNA"/>
</dbReference>
<organism evidence="1 2">
    <name type="scientific">Pinctada imbricata</name>
    <name type="common">Atlantic pearl-oyster</name>
    <name type="synonym">Pinctada martensii</name>
    <dbReference type="NCBI Taxonomy" id="66713"/>
    <lineage>
        <taxon>Eukaryota</taxon>
        <taxon>Metazoa</taxon>
        <taxon>Spiralia</taxon>
        <taxon>Lophotrochozoa</taxon>
        <taxon>Mollusca</taxon>
        <taxon>Bivalvia</taxon>
        <taxon>Autobranchia</taxon>
        <taxon>Pteriomorphia</taxon>
        <taxon>Pterioida</taxon>
        <taxon>Pterioidea</taxon>
        <taxon>Pteriidae</taxon>
        <taxon>Pinctada</taxon>
    </lineage>
</organism>
<evidence type="ECO:0000313" key="1">
    <source>
        <dbReference type="EMBL" id="KAK3106045.1"/>
    </source>
</evidence>
<dbReference type="Gene3D" id="3.30.420.10">
    <property type="entry name" value="Ribonuclease H-like superfamily/Ribonuclease H"/>
    <property type="match status" value="1"/>
</dbReference>
<keyword evidence="2" id="KW-1185">Reference proteome</keyword>
<dbReference type="InterPro" id="IPR036397">
    <property type="entry name" value="RNaseH_sf"/>
</dbReference>